<dbReference type="RefSeq" id="WP_198616822.1">
    <property type="nucleotide sequence ID" value="NZ_JABANU010000001.1"/>
</dbReference>
<protein>
    <submittedName>
        <fullName evidence="5">Allophanate hydrolase subunit 1</fullName>
    </submittedName>
</protein>
<dbReference type="PANTHER" id="PTHR34698">
    <property type="entry name" value="5-OXOPROLINASE SUBUNIT B"/>
    <property type="match status" value="1"/>
</dbReference>
<evidence type="ECO:0000313" key="6">
    <source>
        <dbReference type="Proteomes" id="UP000751852"/>
    </source>
</evidence>
<comment type="caution">
    <text evidence="5">The sequence shown here is derived from an EMBL/GenBank/DDBJ whole genome shotgun (WGS) entry which is preliminary data.</text>
</comment>
<dbReference type="Proteomes" id="UP000751852">
    <property type="component" value="Unassembled WGS sequence"/>
</dbReference>
<proteinExistence type="predicted"/>
<evidence type="ECO:0000256" key="2">
    <source>
        <dbReference type="ARBA" id="ARBA00022801"/>
    </source>
</evidence>
<name>A0ABS0T8D7_9STAP</name>
<dbReference type="Pfam" id="PF02682">
    <property type="entry name" value="CT_C_D"/>
    <property type="match status" value="1"/>
</dbReference>
<reference evidence="5 6" key="1">
    <citation type="submission" date="2020-04" db="EMBL/GenBank/DDBJ databases">
        <title>Staphylococcus species from domestic dog.</title>
        <authorList>
            <person name="Paterson G.K."/>
        </authorList>
    </citation>
    <scope>NUCLEOTIDE SEQUENCE [LARGE SCALE GENOMIC DNA]</scope>
    <source>
        <strain evidence="5 6">H16/1A</strain>
    </source>
</reference>
<dbReference type="EMBL" id="JABANU010000001">
    <property type="protein sequence ID" value="MBI5974029.1"/>
    <property type="molecule type" value="Genomic_DNA"/>
</dbReference>
<keyword evidence="2 5" id="KW-0378">Hydrolase</keyword>
<dbReference type="SUPFAM" id="SSF50891">
    <property type="entry name" value="Cyclophilin-like"/>
    <property type="match status" value="1"/>
</dbReference>
<evidence type="ECO:0000313" key="5">
    <source>
        <dbReference type="EMBL" id="MBI5974029.1"/>
    </source>
</evidence>
<organism evidence="5 6">
    <name type="scientific">Staphylococcus canis</name>
    <dbReference type="NCBI Taxonomy" id="2724942"/>
    <lineage>
        <taxon>Bacteria</taxon>
        <taxon>Bacillati</taxon>
        <taxon>Bacillota</taxon>
        <taxon>Bacilli</taxon>
        <taxon>Bacillales</taxon>
        <taxon>Staphylococcaceae</taxon>
        <taxon>Staphylococcus</taxon>
    </lineage>
</organism>
<evidence type="ECO:0000256" key="3">
    <source>
        <dbReference type="ARBA" id="ARBA00022840"/>
    </source>
</evidence>
<dbReference type="SMART" id="SM00796">
    <property type="entry name" value="AHS1"/>
    <property type="match status" value="1"/>
</dbReference>
<dbReference type="Gene3D" id="2.40.100.10">
    <property type="entry name" value="Cyclophilin-like"/>
    <property type="match status" value="1"/>
</dbReference>
<gene>
    <name evidence="5" type="ORF">HHH54_00280</name>
</gene>
<feature type="domain" description="Carboxyltransferase" evidence="4">
    <location>
        <begin position="1"/>
        <end position="208"/>
    </location>
</feature>
<dbReference type="PANTHER" id="PTHR34698:SF2">
    <property type="entry name" value="5-OXOPROLINASE SUBUNIT B"/>
    <property type="match status" value="1"/>
</dbReference>
<dbReference type="Gene3D" id="3.30.1360.40">
    <property type="match status" value="1"/>
</dbReference>
<keyword evidence="6" id="KW-1185">Reference proteome</keyword>
<accession>A0ABS0T8D7</accession>
<dbReference type="InterPro" id="IPR010016">
    <property type="entry name" value="PxpB"/>
</dbReference>
<keyword evidence="1" id="KW-0547">Nucleotide-binding</keyword>
<evidence type="ECO:0000259" key="4">
    <source>
        <dbReference type="SMART" id="SM00796"/>
    </source>
</evidence>
<sequence length="226" mass="25974">MKVYSQGDQAIVVSKKEPVTPESVHQLIALRQYLLKQNYPYIIEIIPTETDMLISYDARMMMKYFDIASPYLYFKDMIEHIHLDDVQVEAHKVVDVPVYYDEQHGPHLPMLLKELNLDLDTFVQLHTQSDYFVSMMGYAPGFPYLTGMDTRLVVNHTAPEKRNIPAGSIIIENNKCGITTTDLYEDWLVIGYTPLKLFNPNQKDFALIGLGDSVRFYPIEEGSTTV</sequence>
<dbReference type="InterPro" id="IPR029000">
    <property type="entry name" value="Cyclophilin-like_dom_sf"/>
</dbReference>
<dbReference type="SUPFAM" id="SSF160467">
    <property type="entry name" value="PH0987 N-terminal domain-like"/>
    <property type="match status" value="1"/>
</dbReference>
<dbReference type="InterPro" id="IPR003833">
    <property type="entry name" value="CT_C_D"/>
</dbReference>
<keyword evidence="3" id="KW-0067">ATP-binding</keyword>
<evidence type="ECO:0000256" key="1">
    <source>
        <dbReference type="ARBA" id="ARBA00022741"/>
    </source>
</evidence>
<dbReference type="GO" id="GO:0016787">
    <property type="term" value="F:hydrolase activity"/>
    <property type="evidence" value="ECO:0007669"/>
    <property type="project" value="UniProtKB-KW"/>
</dbReference>